<reference evidence="1" key="1">
    <citation type="submission" date="2017-04" db="EMBL/GenBank/DDBJ databases">
        <title>Unveiling RNA virosphere associated with marine microorganisms.</title>
        <authorList>
            <person name="Urayama S."/>
            <person name="Takaki Y."/>
            <person name="Nishi S."/>
            <person name="Yoshida Y."/>
            <person name="Deguchi S."/>
            <person name="Takai K."/>
            <person name="Nunoura T."/>
        </authorList>
    </citation>
    <scope>NUCLEOTIDE SEQUENCE</scope>
</reference>
<sequence>MIHMYIETSTTELSISEGGTDTAELRFTQPFGALRVTFESTLGEGATGFAPQLSDIDRLLVELPGRGGLSRRINLSGAEVLQAGLVASLGAETGDDAAAASSYPMFASDADAASITLDRSFIDLPVGAKAGEEIRITVSLAAATLNDKGVTVRFSALTNVTDRNLIFEVTSLGTGTRVDHTFRTDAEPLAIVVGSGAVDYAYDLLSQDQYADLTEINFDGAPRFTYDDISVLRYELDRVITSTQGNGYDASDKDLAFAVVPDGVKKINIEANTAGVNRWVVVSYIAGVGA</sequence>
<comment type="caution">
    <text evidence="1">The sequence shown here is derived from an EMBL/GenBank/DDBJ whole genome shotgun (WGS) entry which is preliminary data.</text>
</comment>
<dbReference type="EMBL" id="BDQA01000412">
    <property type="protein sequence ID" value="GBH21880.1"/>
    <property type="molecule type" value="Genomic_RNA"/>
</dbReference>
<dbReference type="AlphaFoldDB" id="A0A2V0RLT9"/>
<name>A0A2V0RLT9_9ZZZZ</name>
<proteinExistence type="predicted"/>
<accession>A0A2V0RLT9</accession>
<protein>
    <submittedName>
        <fullName evidence="1">Uncharacterized protein</fullName>
    </submittedName>
</protein>
<evidence type="ECO:0000313" key="1">
    <source>
        <dbReference type="EMBL" id="GBH21880.1"/>
    </source>
</evidence>
<organism evidence="1">
    <name type="scientific">viral metagenome</name>
    <dbReference type="NCBI Taxonomy" id="1070528"/>
    <lineage>
        <taxon>unclassified sequences</taxon>
        <taxon>metagenomes</taxon>
        <taxon>organismal metagenomes</taxon>
    </lineage>
</organism>